<accession>A0A0H5QHV7</accession>
<evidence type="ECO:0000256" key="2">
    <source>
        <dbReference type="SAM" id="Phobius"/>
    </source>
</evidence>
<keyword evidence="2" id="KW-0472">Membrane</keyword>
<name>A0A0H5QHV7_9EUKA</name>
<proteinExistence type="predicted"/>
<evidence type="ECO:0000313" key="3">
    <source>
        <dbReference type="EMBL" id="CRZ01630.1"/>
    </source>
</evidence>
<feature type="region of interest" description="Disordered" evidence="1">
    <location>
        <begin position="1"/>
        <end position="25"/>
    </location>
</feature>
<keyword evidence="2" id="KW-0812">Transmembrane</keyword>
<keyword evidence="2" id="KW-1133">Transmembrane helix</keyword>
<dbReference type="EMBL" id="HACM01001188">
    <property type="protein sequence ID" value="CRZ01630.1"/>
    <property type="molecule type" value="Transcribed_RNA"/>
</dbReference>
<evidence type="ECO:0000256" key="1">
    <source>
        <dbReference type="SAM" id="MobiDB-lite"/>
    </source>
</evidence>
<feature type="transmembrane region" description="Helical" evidence="2">
    <location>
        <begin position="62"/>
        <end position="91"/>
    </location>
</feature>
<organism evidence="3">
    <name type="scientific">Spongospora subterranea</name>
    <dbReference type="NCBI Taxonomy" id="70186"/>
    <lineage>
        <taxon>Eukaryota</taxon>
        <taxon>Sar</taxon>
        <taxon>Rhizaria</taxon>
        <taxon>Endomyxa</taxon>
        <taxon>Phytomyxea</taxon>
        <taxon>Plasmodiophorida</taxon>
        <taxon>Plasmodiophoridae</taxon>
        <taxon>Spongospora</taxon>
    </lineage>
</organism>
<sequence length="612" mass="71225">MDPHSAPADLPARNRRQLDDDEKVPKFGSLSKFSFGVDDDDYEAHSRRKVIRRRMLMDCLRAIPMQMCVTAGQLFLFIAVIFAIWVSWAFIFQDAIRFPELVDVDSWGPSQRTQSLTAYSELASMLSQTLLYGLPGDGISCYHNLTVTLTIVEANLGFLSIERLKLRPQRVEQGQYNQTELMASSPMVFILQKNSKTTFTVETHWDNKYGDIEGTFIKVENPLVFSLMLDVNLPKPEEDIYALELTVVDVNSHKVKWRQWILSFILNNFSRRFSPITRPDIVEAEIEKFERRLRAEESFRRSMTGYVGRSSPDQRRHSDIFTSTLQHLESDTKYCFANTPKRFERRQTEPKRRLQVPLEIKQLMETEQISGLLLWRHFLKGLLFTFAVNRGHQKDFKESITDLCQSWLKTLGLDLQIIRFDLGIDTFDDAPDIIMSDLQSIYPYTYIITSELKLPQFFLQFSVSSFWNTSSLCISVSNLRMSFNANVRILHPLFVGRSYLTMTFIDKPILDFDCNIYGNQSKIFGRSVPESIFGWKAQQAMTDFMSAYALKSFFLKWSEGLMQTMTFPNQVHIPWYDRPSEFIFSSDIAETFFRKIRYLFSVQMGKSDNNDL</sequence>
<protein>
    <submittedName>
        <fullName evidence="3">Uncharacterized protein</fullName>
    </submittedName>
</protein>
<reference evidence="3" key="1">
    <citation type="submission" date="2015-04" db="EMBL/GenBank/DDBJ databases">
        <title>The genome sequence of the plant pathogenic Rhizarian Plasmodiophora brassicae reveals insights in its biotrophic life cycle and the origin of chitin synthesis.</title>
        <authorList>
            <person name="Schwelm A."/>
            <person name="Fogelqvist J."/>
            <person name="Knaust A."/>
            <person name="Julke S."/>
            <person name="Lilja T."/>
            <person name="Dhandapani V."/>
            <person name="Bonilla-Rosso G."/>
            <person name="Karlsson M."/>
            <person name="Shevchenko A."/>
            <person name="Choi S.R."/>
            <person name="Kim H.G."/>
            <person name="Park J.Y."/>
            <person name="Lim Y.P."/>
            <person name="Ludwig-Muller J."/>
            <person name="Dixelius C."/>
        </authorList>
    </citation>
    <scope>NUCLEOTIDE SEQUENCE</scope>
    <source>
        <tissue evidence="3">Potato root galls</tissue>
    </source>
</reference>
<dbReference type="AlphaFoldDB" id="A0A0H5QHV7"/>